<keyword evidence="2" id="KW-1185">Reference proteome</keyword>
<protein>
    <submittedName>
        <fullName evidence="1">Uncharacterized protein</fullName>
    </submittedName>
</protein>
<dbReference type="EMBL" id="CP136897">
    <property type="protein sequence ID" value="WOL17690.1"/>
    <property type="molecule type" value="Genomic_DNA"/>
</dbReference>
<accession>A0AAQ3KZU6</accession>
<dbReference type="GO" id="GO:0030570">
    <property type="term" value="F:pectate lyase activity"/>
    <property type="evidence" value="ECO:0007669"/>
    <property type="project" value="InterPro"/>
</dbReference>
<gene>
    <name evidence="1" type="ORF">Cni_G26483</name>
</gene>
<dbReference type="InterPro" id="IPR045032">
    <property type="entry name" value="PEL"/>
</dbReference>
<evidence type="ECO:0000313" key="2">
    <source>
        <dbReference type="Proteomes" id="UP001327560"/>
    </source>
</evidence>
<dbReference type="PANTHER" id="PTHR31683">
    <property type="entry name" value="PECTATE LYASE 18-RELATED"/>
    <property type="match status" value="1"/>
</dbReference>
<proteinExistence type="predicted"/>
<evidence type="ECO:0000313" key="1">
    <source>
        <dbReference type="EMBL" id="WOL17690.1"/>
    </source>
</evidence>
<sequence>MFPGRVWITFSRDMHIMLKRPLDVKSFTTIDAAAPTSTSPTAPISCFTYDTRMRVTIAFNRFGPNCKQRMPRSHFEHLLYFTLMEIDQPLCHRRQWKPPSSETGFGLANPRYNTQQRFAAASAKAMRSLTRNADVLHCSALARC</sequence>
<name>A0AAQ3KZU6_9LILI</name>
<dbReference type="Proteomes" id="UP001327560">
    <property type="component" value="Chromosome 8"/>
</dbReference>
<organism evidence="1 2">
    <name type="scientific">Canna indica</name>
    <name type="common">Indian-shot</name>
    <dbReference type="NCBI Taxonomy" id="4628"/>
    <lineage>
        <taxon>Eukaryota</taxon>
        <taxon>Viridiplantae</taxon>
        <taxon>Streptophyta</taxon>
        <taxon>Embryophyta</taxon>
        <taxon>Tracheophyta</taxon>
        <taxon>Spermatophyta</taxon>
        <taxon>Magnoliopsida</taxon>
        <taxon>Liliopsida</taxon>
        <taxon>Zingiberales</taxon>
        <taxon>Cannaceae</taxon>
        <taxon>Canna</taxon>
    </lineage>
</organism>
<dbReference type="AlphaFoldDB" id="A0AAQ3KZU6"/>
<reference evidence="1 2" key="1">
    <citation type="submission" date="2023-10" db="EMBL/GenBank/DDBJ databases">
        <title>Chromosome-scale genome assembly provides insights into flower coloration mechanisms of Canna indica.</title>
        <authorList>
            <person name="Li C."/>
        </authorList>
    </citation>
    <scope>NUCLEOTIDE SEQUENCE [LARGE SCALE GENOMIC DNA]</scope>
    <source>
        <tissue evidence="1">Flower</tissue>
    </source>
</reference>
<dbReference type="PANTHER" id="PTHR31683:SF187">
    <property type="entry name" value="PECTATE LYASE 18-RELATED"/>
    <property type="match status" value="1"/>
</dbReference>